<keyword evidence="3" id="KW-1185">Reference proteome</keyword>
<feature type="chain" id="PRO_5032708589" description="Lipocalin-like domain-containing protein" evidence="1">
    <location>
        <begin position="20"/>
        <end position="158"/>
    </location>
</feature>
<reference evidence="2 3" key="1">
    <citation type="submission" date="2020-03" db="EMBL/GenBank/DDBJ databases">
        <title>Genomic Encyclopedia of Type Strains, Phase IV (KMG-IV): sequencing the most valuable type-strain genomes for metagenomic binning, comparative biology and taxonomic classification.</title>
        <authorList>
            <person name="Goeker M."/>
        </authorList>
    </citation>
    <scope>NUCLEOTIDE SEQUENCE [LARGE SCALE GENOMIC DNA]</scope>
    <source>
        <strain evidence="2 3">DSM 5718</strain>
    </source>
</reference>
<protein>
    <recommendedName>
        <fullName evidence="4">Lipocalin-like domain-containing protein</fullName>
    </recommendedName>
</protein>
<evidence type="ECO:0000313" key="3">
    <source>
        <dbReference type="Proteomes" id="UP000537126"/>
    </source>
</evidence>
<sequence>MRKSLLYMFFLLASLFFTACKPSDPKTLISSHTWTFDAEAMKEEMLKNVTEEEKQIMESMWPMMVQTIKTYRISYNADGTYEVKAPMGKEEGTWELVGDNVLRQTASIEGAKALEPLDFTIEEINANKLVLAREAEQGKKIRMVLVPASSSETEQNAE</sequence>
<evidence type="ECO:0000256" key="1">
    <source>
        <dbReference type="SAM" id="SignalP"/>
    </source>
</evidence>
<keyword evidence="1" id="KW-0732">Signal</keyword>
<dbReference type="AlphaFoldDB" id="A0A846MTW3"/>
<name>A0A846MTW3_9BACT</name>
<feature type="signal peptide" evidence="1">
    <location>
        <begin position="1"/>
        <end position="19"/>
    </location>
</feature>
<dbReference type="RefSeq" id="WP_166921072.1">
    <property type="nucleotide sequence ID" value="NZ_JAASRN010000009.1"/>
</dbReference>
<proteinExistence type="predicted"/>
<accession>A0A846MTW3</accession>
<gene>
    <name evidence="2" type="ORF">FHS56_002405</name>
</gene>
<evidence type="ECO:0008006" key="4">
    <source>
        <dbReference type="Google" id="ProtNLM"/>
    </source>
</evidence>
<comment type="caution">
    <text evidence="2">The sequence shown here is derived from an EMBL/GenBank/DDBJ whole genome shotgun (WGS) entry which is preliminary data.</text>
</comment>
<organism evidence="2 3">
    <name type="scientific">Thermonema lapsum</name>
    <dbReference type="NCBI Taxonomy" id="28195"/>
    <lineage>
        <taxon>Bacteria</taxon>
        <taxon>Pseudomonadati</taxon>
        <taxon>Bacteroidota</taxon>
        <taxon>Cytophagia</taxon>
        <taxon>Cytophagales</taxon>
        <taxon>Thermonemataceae</taxon>
        <taxon>Thermonema</taxon>
    </lineage>
</organism>
<dbReference type="Proteomes" id="UP000537126">
    <property type="component" value="Unassembled WGS sequence"/>
</dbReference>
<evidence type="ECO:0000313" key="2">
    <source>
        <dbReference type="EMBL" id="NIK74871.1"/>
    </source>
</evidence>
<dbReference type="PROSITE" id="PS51257">
    <property type="entry name" value="PROKAR_LIPOPROTEIN"/>
    <property type="match status" value="1"/>
</dbReference>
<dbReference type="EMBL" id="JAASRN010000009">
    <property type="protein sequence ID" value="NIK74871.1"/>
    <property type="molecule type" value="Genomic_DNA"/>
</dbReference>